<dbReference type="Proteomes" id="UP000008068">
    <property type="component" value="Unassembled WGS sequence"/>
</dbReference>
<evidence type="ECO:0000313" key="3">
    <source>
        <dbReference type="EMBL" id="EGT49039.1"/>
    </source>
</evidence>
<name>G0PA69_CAEBE</name>
<dbReference type="OrthoDB" id="5825338at2759"/>
<evidence type="ECO:0008006" key="5">
    <source>
        <dbReference type="Google" id="ProtNLM"/>
    </source>
</evidence>
<keyword evidence="1" id="KW-0472">Membrane</keyword>
<keyword evidence="4" id="KW-1185">Reference proteome</keyword>
<reference evidence="4" key="1">
    <citation type="submission" date="2011-07" db="EMBL/GenBank/DDBJ databases">
        <authorList>
            <consortium name="Caenorhabditis brenneri Sequencing and Analysis Consortium"/>
            <person name="Wilson R.K."/>
        </authorList>
    </citation>
    <scope>NUCLEOTIDE SEQUENCE [LARGE SCALE GENOMIC DNA]</scope>
    <source>
        <strain evidence="4">PB2801</strain>
    </source>
</reference>
<dbReference type="EMBL" id="GL380169">
    <property type="protein sequence ID" value="EGT49039.1"/>
    <property type="molecule type" value="Genomic_DNA"/>
</dbReference>
<feature type="transmembrane region" description="Helical" evidence="1">
    <location>
        <begin position="176"/>
        <end position="195"/>
    </location>
</feature>
<accession>G0PA69</accession>
<evidence type="ECO:0000256" key="2">
    <source>
        <dbReference type="SAM" id="SignalP"/>
    </source>
</evidence>
<keyword evidence="2" id="KW-0732">Signal</keyword>
<sequence length="199" mass="23009">MRVFPLFLAIHFMVTGTFGFQKIECSNYSAPITLIPPIDGPTPLILDFRLLSEEQQFSTFFFCFLTEFLILQLCHSRRIIPKFNKLHIGPASYITTCEQCPQCFFTFPMQFELPLSFTINRLFVITKTQPHHQSATDVPIHYVLVEKLPNRTALRNCRIYVPGVIPPISDNFQIKFLAVFFISAFGVMLLVRCFCIKSR</sequence>
<dbReference type="eggNOG" id="ENOG502THKS">
    <property type="taxonomic scope" value="Eukaryota"/>
</dbReference>
<feature type="chain" id="PRO_5003406050" description="Phosphatidylinositol-glycan biosynthesis class X protein" evidence="2">
    <location>
        <begin position="20"/>
        <end position="199"/>
    </location>
</feature>
<organism evidence="4">
    <name type="scientific">Caenorhabditis brenneri</name>
    <name type="common">Nematode worm</name>
    <dbReference type="NCBI Taxonomy" id="135651"/>
    <lineage>
        <taxon>Eukaryota</taxon>
        <taxon>Metazoa</taxon>
        <taxon>Ecdysozoa</taxon>
        <taxon>Nematoda</taxon>
        <taxon>Chromadorea</taxon>
        <taxon>Rhabditida</taxon>
        <taxon>Rhabditina</taxon>
        <taxon>Rhabditomorpha</taxon>
        <taxon>Rhabditoidea</taxon>
        <taxon>Rhabditidae</taxon>
        <taxon>Peloderinae</taxon>
        <taxon>Caenorhabditis</taxon>
    </lineage>
</organism>
<evidence type="ECO:0000256" key="1">
    <source>
        <dbReference type="SAM" id="Phobius"/>
    </source>
</evidence>
<evidence type="ECO:0000313" key="4">
    <source>
        <dbReference type="Proteomes" id="UP000008068"/>
    </source>
</evidence>
<dbReference type="InParanoid" id="G0PA69"/>
<dbReference type="HOGENOM" id="CLU_1587975_0_0_1"/>
<dbReference type="FunCoup" id="G0PA69">
    <property type="interactions" value="1049"/>
</dbReference>
<keyword evidence="1" id="KW-0812">Transmembrane</keyword>
<feature type="signal peptide" evidence="2">
    <location>
        <begin position="1"/>
        <end position="19"/>
    </location>
</feature>
<gene>
    <name evidence="3" type="ORF">CAEBREN_13948</name>
</gene>
<protein>
    <recommendedName>
        <fullName evidence="5">Phosphatidylinositol-glycan biosynthesis class X protein</fullName>
    </recommendedName>
</protein>
<proteinExistence type="predicted"/>
<keyword evidence="1" id="KW-1133">Transmembrane helix</keyword>
<dbReference type="AlphaFoldDB" id="G0PA69"/>